<feature type="region of interest" description="Disordered" evidence="1">
    <location>
        <begin position="193"/>
        <end position="225"/>
    </location>
</feature>
<feature type="non-terminal residue" evidence="3">
    <location>
        <position position="386"/>
    </location>
</feature>
<dbReference type="EMBL" id="JAHFYH010000043">
    <property type="protein sequence ID" value="KAH0219282.1"/>
    <property type="molecule type" value="Genomic_DNA"/>
</dbReference>
<proteinExistence type="predicted"/>
<feature type="transmembrane region" description="Helical" evidence="2">
    <location>
        <begin position="280"/>
        <end position="302"/>
    </location>
</feature>
<accession>A0A9P8K616</accession>
<feature type="region of interest" description="Disordered" evidence="1">
    <location>
        <begin position="239"/>
        <end position="277"/>
    </location>
</feature>
<name>A0A9P8K616_AURME</name>
<gene>
    <name evidence="3" type="ORF">KCV03_g6107</name>
</gene>
<feature type="compositionally biased region" description="Low complexity" evidence="1">
    <location>
        <begin position="197"/>
        <end position="225"/>
    </location>
</feature>
<dbReference type="OrthoDB" id="4770059at2759"/>
<dbReference type="Proteomes" id="UP000767238">
    <property type="component" value="Unassembled WGS sequence"/>
</dbReference>
<protein>
    <submittedName>
        <fullName evidence="3">Uncharacterized protein</fullName>
    </submittedName>
</protein>
<evidence type="ECO:0000313" key="3">
    <source>
        <dbReference type="EMBL" id="KAH0219282.1"/>
    </source>
</evidence>
<reference evidence="3" key="2">
    <citation type="submission" date="2021-08" db="EMBL/GenBank/DDBJ databases">
        <authorList>
            <person name="Gostincar C."/>
            <person name="Sun X."/>
            <person name="Song Z."/>
            <person name="Gunde-Cimerman N."/>
        </authorList>
    </citation>
    <scope>NUCLEOTIDE SEQUENCE</scope>
    <source>
        <strain evidence="3">EXF-8016</strain>
    </source>
</reference>
<feature type="compositionally biased region" description="Low complexity" evidence="1">
    <location>
        <begin position="239"/>
        <end position="261"/>
    </location>
</feature>
<keyword evidence="2" id="KW-0472">Membrane</keyword>
<dbReference type="AlphaFoldDB" id="A0A9P8K616"/>
<comment type="caution">
    <text evidence="3">The sequence shown here is derived from an EMBL/GenBank/DDBJ whole genome shotgun (WGS) entry which is preliminary data.</text>
</comment>
<organism evidence="3 4">
    <name type="scientific">Aureobasidium melanogenum</name>
    <name type="common">Aureobasidium pullulans var. melanogenum</name>
    <dbReference type="NCBI Taxonomy" id="46634"/>
    <lineage>
        <taxon>Eukaryota</taxon>
        <taxon>Fungi</taxon>
        <taxon>Dikarya</taxon>
        <taxon>Ascomycota</taxon>
        <taxon>Pezizomycotina</taxon>
        <taxon>Dothideomycetes</taxon>
        <taxon>Dothideomycetidae</taxon>
        <taxon>Dothideales</taxon>
        <taxon>Saccotheciaceae</taxon>
        <taxon>Aureobasidium</taxon>
    </lineage>
</organism>
<feature type="compositionally biased region" description="Polar residues" evidence="1">
    <location>
        <begin position="262"/>
        <end position="273"/>
    </location>
</feature>
<keyword evidence="2" id="KW-0812">Transmembrane</keyword>
<reference evidence="3" key="1">
    <citation type="journal article" date="2021" name="J Fungi (Basel)">
        <title>Virulence traits and population genomics of the black yeast Aureobasidium melanogenum.</title>
        <authorList>
            <person name="Cernosa A."/>
            <person name="Sun X."/>
            <person name="Gostincar C."/>
            <person name="Fang C."/>
            <person name="Gunde-Cimerman N."/>
            <person name="Song Z."/>
        </authorList>
    </citation>
    <scope>NUCLEOTIDE SEQUENCE</scope>
    <source>
        <strain evidence="3">EXF-8016</strain>
    </source>
</reference>
<evidence type="ECO:0000313" key="4">
    <source>
        <dbReference type="Proteomes" id="UP000767238"/>
    </source>
</evidence>
<keyword evidence="2" id="KW-1133">Transmembrane helix</keyword>
<evidence type="ECO:0000256" key="1">
    <source>
        <dbReference type="SAM" id="MobiDB-lite"/>
    </source>
</evidence>
<sequence>MSGVFTPPSSCSSHWTYEGQAANSVTGGLLIQNAGAGHNDEPCYPPGFGGWGRAPSFIQIFSPGICPSGYTTANNNYNGQTTTAVCCLSKFGYTNFISSVNAGGKTAQFFGCTSIFTNAGPTIVFAEGDGDGITSSRDGITGMFTTVSGQITMWAQPVTVAFQQDDLSLFATSQSSTSSVSSTITSVNFAPRSSELASPASSTPMTATTTTSSPSEFTSSGSSSTSSLTSSVIKAATSQASSSSSSTGAGSSSGVSVLGSSRPTTSAAQMQSPSPGPSTGAIAGIVIGAVALLAVIIGPNYVDGCDTKECLSKKLKFLEHLAWPIPYSSPLNMEEWIDEILISKTTSDIESKTYSSRDSHVVTHRSTNLPFNCLCMAERTGCPVFS</sequence>
<evidence type="ECO:0000256" key="2">
    <source>
        <dbReference type="SAM" id="Phobius"/>
    </source>
</evidence>